<reference evidence="1" key="1">
    <citation type="journal article" date="2023" name="bioRxiv">
        <title>Improved chromosome-level genome assembly for marigold (Tagetes erecta).</title>
        <authorList>
            <person name="Jiang F."/>
            <person name="Yuan L."/>
            <person name="Wang S."/>
            <person name="Wang H."/>
            <person name="Xu D."/>
            <person name="Wang A."/>
            <person name="Fan W."/>
        </authorList>
    </citation>
    <scope>NUCLEOTIDE SEQUENCE</scope>
    <source>
        <strain evidence="1">WSJ</strain>
        <tissue evidence="1">Leaf</tissue>
    </source>
</reference>
<sequence length="76" mass="8631">MVASCFVLSIEDNERLFIEHSVSFNGLPSNLFLVAIIQLLAQDDDQSSKPRVRQVQVKTLNLTIRVPAFIFSIIHF</sequence>
<gene>
    <name evidence="1" type="ORF">QVD17_27889</name>
</gene>
<organism evidence="1 2">
    <name type="scientific">Tagetes erecta</name>
    <name type="common">African marigold</name>
    <dbReference type="NCBI Taxonomy" id="13708"/>
    <lineage>
        <taxon>Eukaryota</taxon>
        <taxon>Viridiplantae</taxon>
        <taxon>Streptophyta</taxon>
        <taxon>Embryophyta</taxon>
        <taxon>Tracheophyta</taxon>
        <taxon>Spermatophyta</taxon>
        <taxon>Magnoliopsida</taxon>
        <taxon>eudicotyledons</taxon>
        <taxon>Gunneridae</taxon>
        <taxon>Pentapetalae</taxon>
        <taxon>asterids</taxon>
        <taxon>campanulids</taxon>
        <taxon>Asterales</taxon>
        <taxon>Asteraceae</taxon>
        <taxon>Asteroideae</taxon>
        <taxon>Heliantheae alliance</taxon>
        <taxon>Tageteae</taxon>
        <taxon>Tagetes</taxon>
    </lineage>
</organism>
<dbReference type="EMBL" id="JAUHHV010000007">
    <property type="protein sequence ID" value="KAK1418743.1"/>
    <property type="molecule type" value="Genomic_DNA"/>
</dbReference>
<evidence type="ECO:0000313" key="1">
    <source>
        <dbReference type="EMBL" id="KAK1418743.1"/>
    </source>
</evidence>
<comment type="caution">
    <text evidence="1">The sequence shown here is derived from an EMBL/GenBank/DDBJ whole genome shotgun (WGS) entry which is preliminary data.</text>
</comment>
<dbReference type="AlphaFoldDB" id="A0AAD8NRZ9"/>
<protein>
    <submittedName>
        <fullName evidence="1">Uncharacterized protein</fullName>
    </submittedName>
</protein>
<keyword evidence="2" id="KW-1185">Reference proteome</keyword>
<name>A0AAD8NRZ9_TARER</name>
<accession>A0AAD8NRZ9</accession>
<evidence type="ECO:0000313" key="2">
    <source>
        <dbReference type="Proteomes" id="UP001229421"/>
    </source>
</evidence>
<dbReference type="Proteomes" id="UP001229421">
    <property type="component" value="Unassembled WGS sequence"/>
</dbReference>
<proteinExistence type="predicted"/>